<accession>A0AAN7ZIA7</accession>
<feature type="active site" description="Proton donor" evidence="14">
    <location>
        <position position="185"/>
    </location>
</feature>
<comment type="subcellular location">
    <subcellularLocation>
        <location evidence="3">Cytoplasm</location>
    </subcellularLocation>
</comment>
<dbReference type="AlphaFoldDB" id="A0AAN7ZIA7"/>
<dbReference type="GO" id="GO:0006006">
    <property type="term" value="P:glucose metabolic process"/>
    <property type="evidence" value="ECO:0007669"/>
    <property type="project" value="TreeGrafter"/>
</dbReference>
<feature type="binding site" evidence="15">
    <location>
        <position position="255"/>
    </location>
    <ligand>
        <name>beta-D-galactose</name>
        <dbReference type="ChEBI" id="CHEBI:27667"/>
    </ligand>
</feature>
<dbReference type="Pfam" id="PF01263">
    <property type="entry name" value="Aldose_epim"/>
    <property type="match status" value="1"/>
</dbReference>
<evidence type="ECO:0000256" key="3">
    <source>
        <dbReference type="ARBA" id="ARBA00004496"/>
    </source>
</evidence>
<feature type="binding site" evidence="16">
    <location>
        <begin position="185"/>
        <end position="187"/>
    </location>
    <ligand>
        <name>beta-D-galactose</name>
        <dbReference type="ChEBI" id="CHEBI:27667"/>
    </ligand>
</feature>
<comment type="similarity">
    <text evidence="6 13">Belongs to the aldose epimerase family.</text>
</comment>
<evidence type="ECO:0000256" key="12">
    <source>
        <dbReference type="ARBA" id="ARBA00045743"/>
    </source>
</evidence>
<dbReference type="InterPro" id="IPR014718">
    <property type="entry name" value="GH-type_carb-bd"/>
</dbReference>
<dbReference type="Proteomes" id="UP001329430">
    <property type="component" value="Chromosome 5"/>
</dbReference>
<dbReference type="PANTHER" id="PTHR10091:SF0">
    <property type="entry name" value="GALACTOSE MUTAROTASE"/>
    <property type="match status" value="1"/>
</dbReference>
<evidence type="ECO:0000256" key="5">
    <source>
        <dbReference type="ARBA" id="ARBA00005028"/>
    </source>
</evidence>
<protein>
    <recommendedName>
        <fullName evidence="13">Aldose 1-epimerase</fullName>
        <ecNumber evidence="13">5.1.3.3</ecNumber>
    </recommendedName>
</protein>
<dbReference type="PIRSF" id="PIRSF005096">
    <property type="entry name" value="GALM"/>
    <property type="match status" value="1"/>
</dbReference>
<dbReference type="InterPro" id="IPR015443">
    <property type="entry name" value="Aldose_1-epimerase"/>
</dbReference>
<evidence type="ECO:0000256" key="14">
    <source>
        <dbReference type="PIRSR" id="PIRSR005096-1"/>
    </source>
</evidence>
<dbReference type="GO" id="GO:0005737">
    <property type="term" value="C:cytoplasm"/>
    <property type="evidence" value="ECO:0007669"/>
    <property type="project" value="UniProtKB-SubCell"/>
</dbReference>
<keyword evidence="18" id="KW-1185">Reference proteome</keyword>
<evidence type="ECO:0000256" key="16">
    <source>
        <dbReference type="PIRSR" id="PIRSR005096-3"/>
    </source>
</evidence>
<dbReference type="FunFam" id="2.70.98.10:FF:000003">
    <property type="entry name" value="Aldose 1-epimerase"/>
    <property type="match status" value="1"/>
</dbReference>
<dbReference type="InterPro" id="IPR047215">
    <property type="entry name" value="Galactose_mutarotase-like"/>
</dbReference>
<comment type="catalytic activity">
    <reaction evidence="2">
        <text>alpha-D-galactose = beta-D-galactose</text>
        <dbReference type="Rhea" id="RHEA:28675"/>
        <dbReference type="ChEBI" id="CHEBI:27667"/>
        <dbReference type="ChEBI" id="CHEBI:28061"/>
        <dbReference type="EC" id="5.1.3.3"/>
    </reaction>
    <physiologicalReaction direction="right-to-left" evidence="2">
        <dbReference type="Rhea" id="RHEA:28677"/>
    </physiologicalReaction>
</comment>
<proteinExistence type="inferred from homology"/>
<comment type="pathway">
    <text evidence="5 13">Carbohydrate metabolism; hexose metabolism.</text>
</comment>
<feature type="active site" description="Proton acceptor" evidence="14">
    <location>
        <position position="334"/>
    </location>
</feature>
<dbReference type="NCBIfam" id="NF008277">
    <property type="entry name" value="PRK11055.1"/>
    <property type="match status" value="1"/>
</dbReference>
<dbReference type="InterPro" id="IPR018052">
    <property type="entry name" value="Ald1_epimerase_CS"/>
</dbReference>
<name>A0AAN7ZIA7_9COLE</name>
<dbReference type="InterPro" id="IPR008183">
    <property type="entry name" value="Aldose_1/G6P_1-epimerase"/>
</dbReference>
<evidence type="ECO:0000256" key="15">
    <source>
        <dbReference type="PIRSR" id="PIRSR005096-2"/>
    </source>
</evidence>
<dbReference type="EMBL" id="JAVRBK010000005">
    <property type="protein sequence ID" value="KAK5643297.1"/>
    <property type="molecule type" value="Genomic_DNA"/>
</dbReference>
<keyword evidence="10 13" id="KW-0413">Isomerase</keyword>
<evidence type="ECO:0000256" key="6">
    <source>
        <dbReference type="ARBA" id="ARBA00006206"/>
    </source>
</evidence>
<evidence type="ECO:0000256" key="4">
    <source>
        <dbReference type="ARBA" id="ARBA00004947"/>
    </source>
</evidence>
<gene>
    <name evidence="17" type="ORF">RI129_007142</name>
</gene>
<evidence type="ECO:0000256" key="9">
    <source>
        <dbReference type="ARBA" id="ARBA00022553"/>
    </source>
</evidence>
<organism evidence="17 18">
    <name type="scientific">Pyrocoelia pectoralis</name>
    <dbReference type="NCBI Taxonomy" id="417401"/>
    <lineage>
        <taxon>Eukaryota</taxon>
        <taxon>Metazoa</taxon>
        <taxon>Ecdysozoa</taxon>
        <taxon>Arthropoda</taxon>
        <taxon>Hexapoda</taxon>
        <taxon>Insecta</taxon>
        <taxon>Pterygota</taxon>
        <taxon>Neoptera</taxon>
        <taxon>Endopterygota</taxon>
        <taxon>Coleoptera</taxon>
        <taxon>Polyphaga</taxon>
        <taxon>Elateriformia</taxon>
        <taxon>Elateroidea</taxon>
        <taxon>Lampyridae</taxon>
        <taxon>Lampyrinae</taxon>
        <taxon>Pyrocoelia</taxon>
    </lineage>
</organism>
<evidence type="ECO:0000256" key="7">
    <source>
        <dbReference type="ARBA" id="ARBA00011245"/>
    </source>
</evidence>
<comment type="pathway">
    <text evidence="4">Carbohydrate metabolism; galactose metabolism.</text>
</comment>
<dbReference type="PROSITE" id="PS00545">
    <property type="entry name" value="ALDOSE_1_EPIMERASE"/>
    <property type="match status" value="1"/>
</dbReference>
<feature type="binding site" evidence="16">
    <location>
        <begin position="89"/>
        <end position="90"/>
    </location>
    <ligand>
        <name>beta-D-galactose</name>
        <dbReference type="ChEBI" id="CHEBI:27667"/>
    </ligand>
</feature>
<dbReference type="Gene3D" id="2.70.98.10">
    <property type="match status" value="1"/>
</dbReference>
<evidence type="ECO:0000256" key="8">
    <source>
        <dbReference type="ARBA" id="ARBA00022490"/>
    </source>
</evidence>
<comment type="function">
    <text evidence="12">Mutarotase that catalyzes the interconversion of beta-D-galactose and alpha-D-galactose during galactose metabolism. Beta-D-galactose is metabolized in the liver into glucose 1-phosphate, the primary metabolic fuel, by the action of four enzymes that constitute the Leloir pathway: GALM, GALK1 (galactokinase), GALT (galactose-1-phosphate uridylyltransferase) and GALE (UDP-galactose-4'-epimerase). Involved in the maintenance of the equilibrium between the beta- and alpha-anomers of galactose, therefore ensuring a sufficient supply of the alpha-anomer for GALK1. Also active on D-glucose although shows a preference for galactose over glucose.</text>
</comment>
<keyword evidence="8" id="KW-0963">Cytoplasm</keyword>
<evidence type="ECO:0000256" key="13">
    <source>
        <dbReference type="PIRNR" id="PIRNR005096"/>
    </source>
</evidence>
<evidence type="ECO:0000256" key="1">
    <source>
        <dbReference type="ARBA" id="ARBA00001614"/>
    </source>
</evidence>
<keyword evidence="11 13" id="KW-0119">Carbohydrate metabolism</keyword>
<dbReference type="GO" id="GO:0030246">
    <property type="term" value="F:carbohydrate binding"/>
    <property type="evidence" value="ECO:0007669"/>
    <property type="project" value="InterPro"/>
</dbReference>
<dbReference type="PANTHER" id="PTHR10091">
    <property type="entry name" value="ALDOSE-1-EPIMERASE"/>
    <property type="match status" value="1"/>
</dbReference>
<evidence type="ECO:0000256" key="11">
    <source>
        <dbReference type="ARBA" id="ARBA00023277"/>
    </source>
</evidence>
<evidence type="ECO:0000313" key="18">
    <source>
        <dbReference type="Proteomes" id="UP001329430"/>
    </source>
</evidence>
<reference evidence="17 18" key="1">
    <citation type="journal article" date="2024" name="Insects">
        <title>An Improved Chromosome-Level Genome Assembly of the Firefly Pyrocoelia pectoralis.</title>
        <authorList>
            <person name="Fu X."/>
            <person name="Meyer-Rochow V.B."/>
            <person name="Ballantyne L."/>
            <person name="Zhu X."/>
        </authorList>
    </citation>
    <scope>NUCLEOTIDE SEQUENCE [LARGE SCALE GENOMIC DNA]</scope>
    <source>
        <strain evidence="17">XCY_ONT2</strain>
    </source>
</reference>
<evidence type="ECO:0000256" key="10">
    <source>
        <dbReference type="ARBA" id="ARBA00023235"/>
    </source>
</evidence>
<evidence type="ECO:0000313" key="17">
    <source>
        <dbReference type="EMBL" id="KAK5643297.1"/>
    </source>
</evidence>
<keyword evidence="9" id="KW-0597">Phosphoprotein</keyword>
<dbReference type="InterPro" id="IPR011013">
    <property type="entry name" value="Gal_mutarotase_sf_dom"/>
</dbReference>
<evidence type="ECO:0000256" key="2">
    <source>
        <dbReference type="ARBA" id="ARBA00001712"/>
    </source>
</evidence>
<dbReference type="GO" id="GO:0004034">
    <property type="term" value="F:aldose 1-epimerase activity"/>
    <property type="evidence" value="ECO:0007669"/>
    <property type="project" value="UniProtKB-EC"/>
</dbReference>
<sequence length="370" mass="41467">MNTILLEEDEFGFYTDKTSGKSISVRKFTWRNKNDVTVQVITYGATITSIKVPDKNGAIGDIVLGFKDMKGYLNPLNPYFGATVGRVANRIGNATILIDGVQYNVTANLGQHMLHGGLKGFDKVIWDYYVDGTKLIMSYDSPDGEEGFPGNVLVNVTFQLNDQNEFLINFKATTTKPTFVNLTNHSYFNLAGHETGASELYKHVITINANETTEVDKDSIPSGKLLPVVGTPLDLQIPKILGDVIHTIPNYDGYDHNFCINKGTNQDIAFIARAMHPQSGRVLEVYSNQPGVQFYTSNSIPDNPTNYKGDISKLNQLKGKDDCFYYKHGAFCFETHNWPDAINHRNFPKATLYPGETYDHTCIYKFWIKP</sequence>
<comment type="subunit">
    <text evidence="7">Monomer.</text>
</comment>
<comment type="caution">
    <text evidence="17">The sequence shown here is derived from an EMBL/GenBank/DDBJ whole genome shotgun (WGS) entry which is preliminary data.</text>
</comment>
<comment type="catalytic activity">
    <reaction evidence="1 13">
        <text>alpha-D-glucose = beta-D-glucose</text>
        <dbReference type="Rhea" id="RHEA:10264"/>
        <dbReference type="ChEBI" id="CHEBI:15903"/>
        <dbReference type="ChEBI" id="CHEBI:17925"/>
        <dbReference type="EC" id="5.1.3.3"/>
    </reaction>
</comment>
<dbReference type="CDD" id="cd09019">
    <property type="entry name" value="galactose_mutarotase_like"/>
    <property type="match status" value="1"/>
</dbReference>
<dbReference type="GO" id="GO:0033499">
    <property type="term" value="P:galactose catabolic process via UDP-galactose, Leloir pathway"/>
    <property type="evidence" value="ECO:0007669"/>
    <property type="project" value="TreeGrafter"/>
</dbReference>
<dbReference type="EC" id="5.1.3.3" evidence="13"/>
<dbReference type="SUPFAM" id="SSF74650">
    <property type="entry name" value="Galactose mutarotase-like"/>
    <property type="match status" value="1"/>
</dbReference>